<dbReference type="PROSITE" id="PS51375">
    <property type="entry name" value="PPR"/>
    <property type="match status" value="2"/>
</dbReference>
<dbReference type="PANTHER" id="PTHR47933:SF11">
    <property type="entry name" value="PENTATRICOPEPTIDE REPEAT-CONTAINING PROTEIN 2"/>
    <property type="match status" value="1"/>
</dbReference>
<organism evidence="4 5">
    <name type="scientific">Vigna radiata var. radiata</name>
    <name type="common">Mung bean</name>
    <name type="synonym">Phaseolus aureus</name>
    <dbReference type="NCBI Taxonomy" id="3916"/>
    <lineage>
        <taxon>Eukaryota</taxon>
        <taxon>Viridiplantae</taxon>
        <taxon>Streptophyta</taxon>
        <taxon>Embryophyta</taxon>
        <taxon>Tracheophyta</taxon>
        <taxon>Spermatophyta</taxon>
        <taxon>Magnoliopsida</taxon>
        <taxon>eudicotyledons</taxon>
        <taxon>Gunneridae</taxon>
        <taxon>Pentapetalae</taxon>
        <taxon>rosids</taxon>
        <taxon>fabids</taxon>
        <taxon>Fabales</taxon>
        <taxon>Fabaceae</taxon>
        <taxon>Papilionoideae</taxon>
        <taxon>50 kb inversion clade</taxon>
        <taxon>NPAAA clade</taxon>
        <taxon>indigoferoid/millettioid clade</taxon>
        <taxon>Phaseoleae</taxon>
        <taxon>Vigna</taxon>
    </lineage>
</organism>
<evidence type="ECO:0000256" key="2">
    <source>
        <dbReference type="ARBA" id="ARBA00022737"/>
    </source>
</evidence>
<reference evidence="5" key="2">
    <citation type="submission" date="2025-08" db="UniProtKB">
        <authorList>
            <consortium name="RefSeq"/>
        </authorList>
    </citation>
    <scope>IDENTIFICATION</scope>
    <source>
        <tissue evidence="5">Leaf</tissue>
    </source>
</reference>
<dbReference type="OrthoDB" id="185373at2759"/>
<dbReference type="PANTHER" id="PTHR47933">
    <property type="entry name" value="PENTATRICOPEPTIDE REPEAT-CONTAINING PROTEIN 1, MITOCHONDRIAL"/>
    <property type="match status" value="1"/>
</dbReference>
<evidence type="ECO:0000313" key="5">
    <source>
        <dbReference type="RefSeq" id="XP_014499289.1"/>
    </source>
</evidence>
<proteinExistence type="inferred from homology"/>
<dbReference type="Pfam" id="PF13041">
    <property type="entry name" value="PPR_2"/>
    <property type="match status" value="1"/>
</dbReference>
<evidence type="ECO:0000313" key="4">
    <source>
        <dbReference type="Proteomes" id="UP000087766"/>
    </source>
</evidence>
<dbReference type="KEGG" id="vra:106760365"/>
<dbReference type="NCBIfam" id="TIGR00756">
    <property type="entry name" value="PPR"/>
    <property type="match status" value="3"/>
</dbReference>
<comment type="similarity">
    <text evidence="1">Belongs to the PPR family. P subfamily.</text>
</comment>
<name>A0A1S3TZV4_VIGRR</name>
<dbReference type="GeneID" id="106760365"/>
<dbReference type="Proteomes" id="UP000087766">
    <property type="component" value="Chromosome 5"/>
</dbReference>
<accession>A0A1S3TZV4</accession>
<evidence type="ECO:0000256" key="1">
    <source>
        <dbReference type="ARBA" id="ARBA00007626"/>
    </source>
</evidence>
<dbReference type="InterPro" id="IPR011990">
    <property type="entry name" value="TPR-like_helical_dom_sf"/>
</dbReference>
<feature type="repeat" description="PPR" evidence="3">
    <location>
        <begin position="136"/>
        <end position="171"/>
    </location>
</feature>
<dbReference type="AlphaFoldDB" id="A0A1S3TZV4"/>
<dbReference type="RefSeq" id="XP_014499289.1">
    <property type="nucleotide sequence ID" value="XM_014643803.1"/>
</dbReference>
<keyword evidence="2" id="KW-0677">Repeat</keyword>
<feature type="repeat" description="PPR" evidence="3">
    <location>
        <begin position="101"/>
        <end position="135"/>
    </location>
</feature>
<dbReference type="InterPro" id="IPR002885">
    <property type="entry name" value="PPR_rpt"/>
</dbReference>
<sequence>MKVKLPKPWPILSIPNHGQTRWSRFCPPLSPKQRCSEPFASSGTLPKPFAFSSGLSKVFFPTQLSLTSSCHKFWVTIGTSTLPETCFFSIEKKFNETVKLEDRFFNTLIRSYAEAGLFKESLKLFQTMKFVAVSPSVVTFNSVLSILLKRGRTNMAKEVYDEMLHTYGVSPDTCTYNVLIRGLCKNSMVDEGFAPICT</sequence>
<reference evidence="4" key="1">
    <citation type="journal article" date="2014" name="Nat. Commun.">
        <title>Genome sequence of mungbean and insights into evolution within Vigna species.</title>
        <authorList>
            <person name="Kang Y.J."/>
            <person name="Kim S.K."/>
            <person name="Kim M.Y."/>
            <person name="Lestari P."/>
            <person name="Kim K.H."/>
            <person name="Ha B.K."/>
            <person name="Jun T.H."/>
            <person name="Hwang W.J."/>
            <person name="Lee T."/>
            <person name="Lee J."/>
            <person name="Shim S."/>
            <person name="Yoon M.Y."/>
            <person name="Jang Y.E."/>
            <person name="Han K.S."/>
            <person name="Taeprayoon P."/>
            <person name="Yoon N."/>
            <person name="Somta P."/>
            <person name="Tanya P."/>
            <person name="Kim K.S."/>
            <person name="Gwag J.G."/>
            <person name="Moon J.K."/>
            <person name="Lee Y.H."/>
            <person name="Park B.S."/>
            <person name="Bombarely A."/>
            <person name="Doyle J.J."/>
            <person name="Jackson S.A."/>
            <person name="Schafleitner R."/>
            <person name="Srinives P."/>
            <person name="Varshney R.K."/>
            <person name="Lee S.H."/>
        </authorList>
    </citation>
    <scope>NUCLEOTIDE SEQUENCE [LARGE SCALE GENOMIC DNA]</scope>
    <source>
        <strain evidence="4">cv. VC1973A</strain>
    </source>
</reference>
<dbReference type="Gene3D" id="1.25.40.10">
    <property type="entry name" value="Tetratricopeptide repeat domain"/>
    <property type="match status" value="1"/>
</dbReference>
<gene>
    <name evidence="5" type="primary">LOC106760365</name>
</gene>
<dbReference type="STRING" id="3916.A0A1S3TZV4"/>
<dbReference type="InterPro" id="IPR051240">
    <property type="entry name" value="Mito_RNA-Proc/Resp"/>
</dbReference>
<dbReference type="GO" id="GO:0003729">
    <property type="term" value="F:mRNA binding"/>
    <property type="evidence" value="ECO:0007669"/>
    <property type="project" value="TreeGrafter"/>
</dbReference>
<evidence type="ECO:0000256" key="3">
    <source>
        <dbReference type="PROSITE-ProRule" id="PRU00708"/>
    </source>
</evidence>
<dbReference type="Pfam" id="PF01535">
    <property type="entry name" value="PPR"/>
    <property type="match status" value="1"/>
</dbReference>
<protein>
    <submittedName>
        <fullName evidence="5">Pentatricopeptide repeat-containing protein At1g02060, chloroplastic-like</fullName>
    </submittedName>
</protein>
<keyword evidence="4" id="KW-1185">Reference proteome</keyword>